<reference evidence="2 3" key="1">
    <citation type="journal article" date="2020" name="Biotechnol. Biofuels">
        <title>New insights from the biogas microbiome by comprehensive genome-resolved metagenomics of nearly 1600 species originating from multiple anaerobic digesters.</title>
        <authorList>
            <person name="Campanaro S."/>
            <person name="Treu L."/>
            <person name="Rodriguez-R L.M."/>
            <person name="Kovalovszki A."/>
            <person name="Ziels R.M."/>
            <person name="Maus I."/>
            <person name="Zhu X."/>
            <person name="Kougias P.G."/>
            <person name="Basile A."/>
            <person name="Luo G."/>
            <person name="Schluter A."/>
            <person name="Konstantinidis K.T."/>
            <person name="Angelidaki I."/>
        </authorList>
    </citation>
    <scope>NUCLEOTIDE SEQUENCE [LARGE SCALE GENOMIC DNA]</scope>
    <source>
        <strain evidence="2">AS27yjCOA_157</strain>
    </source>
</reference>
<gene>
    <name evidence="2" type="ORF">GX426_06270</name>
</gene>
<comment type="caution">
    <text evidence="2">The sequence shown here is derived from an EMBL/GenBank/DDBJ whole genome shotgun (WGS) entry which is preliminary data.</text>
</comment>
<feature type="transmembrane region" description="Helical" evidence="1">
    <location>
        <begin position="36"/>
        <end position="57"/>
    </location>
</feature>
<protein>
    <submittedName>
        <fullName evidence="2">Uncharacterized protein</fullName>
    </submittedName>
</protein>
<dbReference type="Proteomes" id="UP000544742">
    <property type="component" value="Unassembled WGS sequence"/>
</dbReference>
<evidence type="ECO:0000313" key="3">
    <source>
        <dbReference type="Proteomes" id="UP000544742"/>
    </source>
</evidence>
<evidence type="ECO:0000313" key="2">
    <source>
        <dbReference type="EMBL" id="NLJ22697.1"/>
    </source>
</evidence>
<keyword evidence="1" id="KW-0472">Membrane</keyword>
<accession>A0A7K4AI79</accession>
<proteinExistence type="predicted"/>
<dbReference type="GeneID" id="24812208"/>
<organism evidence="2 3">
    <name type="scientific">Methanothrix soehngenii</name>
    <name type="common">Methanosaeta concilii</name>
    <dbReference type="NCBI Taxonomy" id="2223"/>
    <lineage>
        <taxon>Archaea</taxon>
        <taxon>Methanobacteriati</taxon>
        <taxon>Methanobacteriota</taxon>
        <taxon>Stenosarchaea group</taxon>
        <taxon>Methanomicrobia</taxon>
        <taxon>Methanotrichales</taxon>
        <taxon>Methanotrichaceae</taxon>
        <taxon>Methanothrix</taxon>
    </lineage>
</organism>
<feature type="transmembrane region" description="Helical" evidence="1">
    <location>
        <begin position="69"/>
        <end position="92"/>
    </location>
</feature>
<evidence type="ECO:0000256" key="1">
    <source>
        <dbReference type="SAM" id="Phobius"/>
    </source>
</evidence>
<sequence>MMKVDLLLAVLAILGIIGYVFLFLGTAEPRHRHGNLFLTIVAFSLIIMVIAGLFVQWPVEFAWQEVTAFYAIFGFSAFTFLIYAAKGLRLWLSKDEDYYKKKGV</sequence>
<feature type="transmembrane region" description="Helical" evidence="1">
    <location>
        <begin position="6"/>
        <end position="24"/>
    </location>
</feature>
<keyword evidence="1" id="KW-1133">Transmembrane helix</keyword>
<dbReference type="AlphaFoldDB" id="A0A7K4AI79"/>
<keyword evidence="1" id="KW-0812">Transmembrane</keyword>
<name>A0A7K4AI79_METSH</name>
<dbReference type="RefSeq" id="WP_048132048.1">
    <property type="nucleotide sequence ID" value="NZ_CAJYDL010000001.1"/>
</dbReference>
<dbReference type="EMBL" id="JAAYUN010000100">
    <property type="protein sequence ID" value="NLJ22697.1"/>
    <property type="molecule type" value="Genomic_DNA"/>
</dbReference>